<keyword evidence="4" id="KW-0808">Transferase</keyword>
<feature type="compositionally biased region" description="Low complexity" evidence="9">
    <location>
        <begin position="1"/>
        <end position="16"/>
    </location>
</feature>
<comment type="caution">
    <text evidence="12">The sequence shown here is derived from an EMBL/GenBank/DDBJ whole genome shotgun (WGS) entry which is preliminary data.</text>
</comment>
<keyword evidence="3" id="KW-0597">Phosphoprotein</keyword>
<dbReference type="EC" id="2.7.13.3" evidence="2"/>
<keyword evidence="8" id="KW-0902">Two-component regulatory system</keyword>
<evidence type="ECO:0000256" key="2">
    <source>
        <dbReference type="ARBA" id="ARBA00012438"/>
    </source>
</evidence>
<keyword evidence="13" id="KW-1185">Reference proteome</keyword>
<dbReference type="GO" id="GO:0016020">
    <property type="term" value="C:membrane"/>
    <property type="evidence" value="ECO:0007669"/>
    <property type="project" value="InterPro"/>
</dbReference>
<evidence type="ECO:0000313" key="12">
    <source>
        <dbReference type="EMBL" id="RMI36422.1"/>
    </source>
</evidence>
<dbReference type="GO" id="GO:0000155">
    <property type="term" value="F:phosphorelay sensor kinase activity"/>
    <property type="evidence" value="ECO:0007669"/>
    <property type="project" value="InterPro"/>
</dbReference>
<dbReference type="InterPro" id="IPR003594">
    <property type="entry name" value="HATPase_dom"/>
</dbReference>
<keyword evidence="10" id="KW-1133">Transmembrane helix</keyword>
<evidence type="ECO:0000256" key="10">
    <source>
        <dbReference type="SAM" id="Phobius"/>
    </source>
</evidence>
<protein>
    <recommendedName>
        <fullName evidence="2">histidine kinase</fullName>
        <ecNumber evidence="2">2.7.13.3</ecNumber>
    </recommendedName>
</protein>
<evidence type="ECO:0000256" key="9">
    <source>
        <dbReference type="SAM" id="MobiDB-lite"/>
    </source>
</evidence>
<keyword evidence="10" id="KW-0472">Membrane</keyword>
<gene>
    <name evidence="12" type="ORF">EBO15_38685</name>
</gene>
<dbReference type="EMBL" id="RFFG01000137">
    <property type="protein sequence ID" value="RMI36422.1"/>
    <property type="molecule type" value="Genomic_DNA"/>
</dbReference>
<feature type="transmembrane region" description="Helical" evidence="10">
    <location>
        <begin position="185"/>
        <end position="205"/>
    </location>
</feature>
<evidence type="ECO:0000256" key="5">
    <source>
        <dbReference type="ARBA" id="ARBA00022741"/>
    </source>
</evidence>
<evidence type="ECO:0000256" key="4">
    <source>
        <dbReference type="ARBA" id="ARBA00022679"/>
    </source>
</evidence>
<evidence type="ECO:0000256" key="8">
    <source>
        <dbReference type="ARBA" id="ARBA00023012"/>
    </source>
</evidence>
<evidence type="ECO:0000256" key="1">
    <source>
        <dbReference type="ARBA" id="ARBA00000085"/>
    </source>
</evidence>
<feature type="region of interest" description="Disordered" evidence="9">
    <location>
        <begin position="1"/>
        <end position="57"/>
    </location>
</feature>
<dbReference type="CDD" id="cd16917">
    <property type="entry name" value="HATPase_UhpB-NarQ-NarX-like"/>
    <property type="match status" value="1"/>
</dbReference>
<comment type="catalytic activity">
    <reaction evidence="1">
        <text>ATP + protein L-histidine = ADP + protein N-phospho-L-histidine.</text>
        <dbReference type="EC" id="2.7.13.3"/>
    </reaction>
</comment>
<evidence type="ECO:0000256" key="3">
    <source>
        <dbReference type="ARBA" id="ARBA00022553"/>
    </source>
</evidence>
<dbReference type="GO" id="GO:0005524">
    <property type="term" value="F:ATP binding"/>
    <property type="evidence" value="ECO:0007669"/>
    <property type="project" value="UniProtKB-KW"/>
</dbReference>
<evidence type="ECO:0000259" key="11">
    <source>
        <dbReference type="SMART" id="SM00387"/>
    </source>
</evidence>
<dbReference type="GO" id="GO:0046983">
    <property type="term" value="F:protein dimerization activity"/>
    <property type="evidence" value="ECO:0007669"/>
    <property type="project" value="InterPro"/>
</dbReference>
<proteinExistence type="predicted"/>
<keyword evidence="5" id="KW-0547">Nucleotide-binding</keyword>
<dbReference type="InterPro" id="IPR036890">
    <property type="entry name" value="HATPase_C_sf"/>
</dbReference>
<feature type="transmembrane region" description="Helical" evidence="10">
    <location>
        <begin position="137"/>
        <end position="154"/>
    </location>
</feature>
<dbReference type="Proteomes" id="UP000282674">
    <property type="component" value="Unassembled WGS sequence"/>
</dbReference>
<evidence type="ECO:0000256" key="6">
    <source>
        <dbReference type="ARBA" id="ARBA00022777"/>
    </source>
</evidence>
<keyword evidence="10" id="KW-0812">Transmembrane</keyword>
<dbReference type="Pfam" id="PF02518">
    <property type="entry name" value="HATPase_c"/>
    <property type="match status" value="1"/>
</dbReference>
<feature type="transmembrane region" description="Helical" evidence="10">
    <location>
        <begin position="71"/>
        <end position="92"/>
    </location>
</feature>
<dbReference type="AlphaFoldDB" id="A0A3M2LG12"/>
<accession>A0A3M2LG12</accession>
<dbReference type="Gene3D" id="1.20.5.1930">
    <property type="match status" value="1"/>
</dbReference>
<dbReference type="Pfam" id="PF07730">
    <property type="entry name" value="HisKA_3"/>
    <property type="match status" value="1"/>
</dbReference>
<dbReference type="InterPro" id="IPR011712">
    <property type="entry name" value="Sig_transdc_His_kin_sub3_dim/P"/>
</dbReference>
<feature type="domain" description="Histidine kinase/HSP90-like ATPase" evidence="11">
    <location>
        <begin position="362"/>
        <end position="453"/>
    </location>
</feature>
<dbReference type="InterPro" id="IPR050482">
    <property type="entry name" value="Sensor_HK_TwoCompSys"/>
</dbReference>
<sequence>MPSRLAPPATPARLAAEVSRPRGIRPRMYDRGRTRRTPSSSYFGEMHDERPPHRLALGGPRPPLGKRLRPWHWVAIDGAVAVVLGAIVLRAMAHLYGAYNPHHLGFPRPSPLMSALAVLAVVTACAGLVLRRPRPSAGAAALWCGWTLLVTVAGRYALAVPAGTAMVVAATLLVYQISATRPLRWAAAAFGLTLGSALLTAPLGSSDLQQGAVVCAFAVSVAAVTGRLVHRNRTYAAELRRHQAALLHGELTQQRLRVAREVHDVIAHSMSVVGVQSGYGRFVIDKDPALAAEALDNIRQVSHDSLRELRGLLAVLRTTADDGVAPPAPGLADLGPLADRIGRAGVRVDLTVTGDTGDLPPGVALAAYRIVQEALTNVVRHAGSATANAAVTRTAEVLTIAVRDDGPGPSGHTGEGHGLAGIAERAALHGGRVEAGPAEGGGFLVRAVLPLTGDAR</sequence>
<dbReference type="Gene3D" id="3.30.565.10">
    <property type="entry name" value="Histidine kinase-like ATPase, C-terminal domain"/>
    <property type="match status" value="1"/>
</dbReference>
<evidence type="ECO:0000256" key="7">
    <source>
        <dbReference type="ARBA" id="ARBA00022840"/>
    </source>
</evidence>
<keyword evidence="6 12" id="KW-0418">Kinase</keyword>
<dbReference type="PANTHER" id="PTHR24421:SF10">
    <property type="entry name" value="NITRATE_NITRITE SENSOR PROTEIN NARQ"/>
    <property type="match status" value="1"/>
</dbReference>
<feature type="transmembrane region" description="Helical" evidence="10">
    <location>
        <begin position="160"/>
        <end position="178"/>
    </location>
</feature>
<dbReference type="PANTHER" id="PTHR24421">
    <property type="entry name" value="NITRATE/NITRITE SENSOR PROTEIN NARX-RELATED"/>
    <property type="match status" value="1"/>
</dbReference>
<keyword evidence="7" id="KW-0067">ATP-binding</keyword>
<feature type="transmembrane region" description="Helical" evidence="10">
    <location>
        <begin position="112"/>
        <end position="130"/>
    </location>
</feature>
<evidence type="ECO:0000313" key="13">
    <source>
        <dbReference type="Proteomes" id="UP000282674"/>
    </source>
</evidence>
<dbReference type="SMART" id="SM00387">
    <property type="entry name" value="HATPase_c"/>
    <property type="match status" value="1"/>
</dbReference>
<name>A0A3M2LG12_9ACTN</name>
<dbReference type="SUPFAM" id="SSF55874">
    <property type="entry name" value="ATPase domain of HSP90 chaperone/DNA topoisomerase II/histidine kinase"/>
    <property type="match status" value="1"/>
</dbReference>
<reference evidence="12 13" key="1">
    <citation type="submission" date="2018-10" db="EMBL/GenBank/DDBJ databases">
        <title>Isolation from soil.</title>
        <authorList>
            <person name="Hu J."/>
        </authorList>
    </citation>
    <scope>NUCLEOTIDE SEQUENCE [LARGE SCALE GENOMIC DNA]</scope>
    <source>
        <strain evidence="12 13">NEAU-Ht49</strain>
    </source>
</reference>
<organism evidence="12 13">
    <name type="scientific">Actinomadura harenae</name>
    <dbReference type="NCBI Taxonomy" id="2483351"/>
    <lineage>
        <taxon>Bacteria</taxon>
        <taxon>Bacillati</taxon>
        <taxon>Actinomycetota</taxon>
        <taxon>Actinomycetes</taxon>
        <taxon>Streptosporangiales</taxon>
        <taxon>Thermomonosporaceae</taxon>
        <taxon>Actinomadura</taxon>
    </lineage>
</organism>
<feature type="transmembrane region" description="Helical" evidence="10">
    <location>
        <begin position="211"/>
        <end position="230"/>
    </location>
</feature>